<sequence length="137" mass="15133">MPFLRTLMLAFLLHAASAHAAMQNQYALVFFFESTCPYCHKTAPKITRLGERFQLPVYAFSVDGPGLPGFEVPIPVTPEIGKTFFPGQGKTVMPATFLMNVNSRKFSRLSIGDVPESTLAQSIQNALNDPRVQEALQ</sequence>
<dbReference type="InterPro" id="IPR014109">
    <property type="entry name" value="Thiol-disulphide_isomerase_rbB"/>
</dbReference>
<accession>A0A0H3ZWT3</accession>
<proteinExistence type="predicted"/>
<dbReference type="Gene3D" id="3.40.30.10">
    <property type="entry name" value="Glutaredoxin"/>
    <property type="match status" value="1"/>
</dbReference>
<keyword evidence="2" id="KW-0732">Signal</keyword>
<reference evidence="3" key="1">
    <citation type="journal article" date="2015" name="MBio">
        <title>Eco-Evolutionary Dynamics of Episomes among Ecologically Cohesive Bacterial Populations.</title>
        <authorList>
            <person name="Xue H."/>
            <person name="Cordero O.X."/>
            <person name="Camas F.M."/>
            <person name="Trimble W."/>
            <person name="Meyer F."/>
            <person name="Guglielmini J."/>
            <person name="Rocha E.P."/>
            <person name="Polz M.F."/>
        </authorList>
    </citation>
    <scope>NUCLEOTIDE SEQUENCE</scope>
    <source>
        <strain evidence="3">1F_146</strain>
    </source>
</reference>
<evidence type="ECO:0000256" key="2">
    <source>
        <dbReference type="SAM" id="SignalP"/>
    </source>
</evidence>
<evidence type="ECO:0000256" key="1">
    <source>
        <dbReference type="ARBA" id="ARBA00023284"/>
    </source>
</evidence>
<dbReference type="SUPFAM" id="SSF52833">
    <property type="entry name" value="Thioredoxin-like"/>
    <property type="match status" value="1"/>
</dbReference>
<dbReference type="InterPro" id="IPR036249">
    <property type="entry name" value="Thioredoxin-like_sf"/>
</dbReference>
<dbReference type="NCBIfam" id="TIGR02738">
    <property type="entry name" value="TrbB"/>
    <property type="match status" value="1"/>
</dbReference>
<dbReference type="PROSITE" id="PS00194">
    <property type="entry name" value="THIOREDOXIN_1"/>
    <property type="match status" value="1"/>
</dbReference>
<dbReference type="InterPro" id="IPR017937">
    <property type="entry name" value="Thioredoxin_CS"/>
</dbReference>
<evidence type="ECO:0000313" key="3">
    <source>
        <dbReference type="EMBL" id="AKN38334.1"/>
    </source>
</evidence>
<name>A0A0H3ZWT3_9VIBR</name>
<feature type="chain" id="PRO_5005204653" evidence="2">
    <location>
        <begin position="21"/>
        <end position="137"/>
    </location>
</feature>
<dbReference type="AlphaFoldDB" id="A0A0H3ZWT3"/>
<keyword evidence="1" id="KW-0676">Redox-active center</keyword>
<protein>
    <submittedName>
        <fullName evidence="3">IncF plasmid conjugative transfer protein TrbB</fullName>
    </submittedName>
</protein>
<dbReference type="InterPro" id="IPR039555">
    <property type="entry name" value="TraF/TrbB"/>
</dbReference>
<dbReference type="EMBL" id="KP795575">
    <property type="protein sequence ID" value="AKN38334.1"/>
    <property type="molecule type" value="Genomic_DNA"/>
</dbReference>
<dbReference type="Pfam" id="PF13728">
    <property type="entry name" value="TraF"/>
    <property type="match status" value="1"/>
</dbReference>
<organism evidence="3">
    <name type="scientific">Vibrio tasmaniensis</name>
    <dbReference type="NCBI Taxonomy" id="212663"/>
    <lineage>
        <taxon>Bacteria</taxon>
        <taxon>Pseudomonadati</taxon>
        <taxon>Pseudomonadota</taxon>
        <taxon>Gammaproteobacteria</taxon>
        <taxon>Vibrionales</taxon>
        <taxon>Vibrionaceae</taxon>
        <taxon>Vibrio</taxon>
    </lineage>
</organism>
<feature type="signal peptide" evidence="2">
    <location>
        <begin position="1"/>
        <end position="20"/>
    </location>
</feature>